<dbReference type="InterPro" id="IPR018093">
    <property type="entry name" value="BCCT_CS"/>
</dbReference>
<feature type="transmembrane region" description="Helical" evidence="8">
    <location>
        <begin position="464"/>
        <end position="485"/>
    </location>
</feature>
<evidence type="ECO:0000256" key="3">
    <source>
        <dbReference type="ARBA" id="ARBA00022448"/>
    </source>
</evidence>
<dbReference type="Proteomes" id="UP001597040">
    <property type="component" value="Unassembled WGS sequence"/>
</dbReference>
<dbReference type="RefSeq" id="WP_390360988.1">
    <property type="nucleotide sequence ID" value="NZ_JBHTKJ010000016.1"/>
</dbReference>
<organism evidence="9 10">
    <name type="scientific">Virgibacillus byunsanensis</name>
    <dbReference type="NCBI Taxonomy" id="570945"/>
    <lineage>
        <taxon>Bacteria</taxon>
        <taxon>Bacillati</taxon>
        <taxon>Bacillota</taxon>
        <taxon>Bacilli</taxon>
        <taxon>Bacillales</taxon>
        <taxon>Bacillaceae</taxon>
        <taxon>Virgibacillus</taxon>
    </lineage>
</organism>
<keyword evidence="7 8" id="KW-0472">Membrane</keyword>
<keyword evidence="3" id="KW-0813">Transport</keyword>
<dbReference type="InterPro" id="IPR000060">
    <property type="entry name" value="BCCT_transptr"/>
</dbReference>
<evidence type="ECO:0000256" key="1">
    <source>
        <dbReference type="ARBA" id="ARBA00004651"/>
    </source>
</evidence>
<name>A0ABW3LIJ4_9BACI</name>
<feature type="transmembrane region" description="Helical" evidence="8">
    <location>
        <begin position="134"/>
        <end position="155"/>
    </location>
</feature>
<comment type="subcellular location">
    <subcellularLocation>
        <location evidence="1">Cell membrane</location>
        <topology evidence="1">Multi-pass membrane protein</topology>
    </subcellularLocation>
</comment>
<evidence type="ECO:0000256" key="4">
    <source>
        <dbReference type="ARBA" id="ARBA00022475"/>
    </source>
</evidence>
<sequence>MKNVTSVFWYAIAICVIVVIWGATAPVNLESVSATATAVISDYFGWYYMLVVFAMIVFCLYLVFSKFGKIKLGKKEDKPEFSLPAWFAMLFSAGMGIGLVFFTTAEPISHAFTSTPGAEPGSAQAIQESLQYSIFHWGLHGWAIYGIIALVLAYFKYYKESPGLISATLVPLFGEKAMHGTWGRVIDTLAVFATIVGVASTLGFGSAQINGGLTFLFDAPKTFWFQLLILVVATALFILSAWTGLGKGIKYLSTINMGLATILVITLFIVGPSIYILNMFTSTIGNYLSNILDMSFQLKPLDDEDRGWIDSWTIFYWAWWISWGPFVGMFIARVSKGRTVRQFITGVLLAPTLVTIIFFSVFGVSALNLEQNGIAEISSLATEVATFGTLEHYPLGEIMSFITILVIAIFFITSADSATFVLGMFSTNGSLNPKNTVKVIWGLTLAAMAAIVVYFGGIQGFQNLLIIVALPFSFILILMSVSFYITAKKEL</sequence>
<protein>
    <submittedName>
        <fullName evidence="9">BCCT family transporter</fullName>
    </submittedName>
</protein>
<feature type="transmembrane region" description="Helical" evidence="8">
    <location>
        <begin position="398"/>
        <end position="425"/>
    </location>
</feature>
<dbReference type="Pfam" id="PF02028">
    <property type="entry name" value="BCCT"/>
    <property type="match status" value="1"/>
</dbReference>
<evidence type="ECO:0000313" key="9">
    <source>
        <dbReference type="EMBL" id="MFD1038211.1"/>
    </source>
</evidence>
<feature type="transmembrane region" description="Helical" evidence="8">
    <location>
        <begin position="224"/>
        <end position="245"/>
    </location>
</feature>
<evidence type="ECO:0000313" key="10">
    <source>
        <dbReference type="Proteomes" id="UP001597040"/>
    </source>
</evidence>
<dbReference type="PROSITE" id="PS01303">
    <property type="entry name" value="BCCT"/>
    <property type="match status" value="1"/>
</dbReference>
<evidence type="ECO:0000256" key="6">
    <source>
        <dbReference type="ARBA" id="ARBA00022989"/>
    </source>
</evidence>
<feature type="transmembrane region" description="Helical" evidence="8">
    <location>
        <begin position="343"/>
        <end position="362"/>
    </location>
</feature>
<evidence type="ECO:0000256" key="8">
    <source>
        <dbReference type="SAM" id="Phobius"/>
    </source>
</evidence>
<feature type="transmembrane region" description="Helical" evidence="8">
    <location>
        <begin position="257"/>
        <end position="277"/>
    </location>
</feature>
<dbReference type="PANTHER" id="PTHR30047">
    <property type="entry name" value="HIGH-AFFINITY CHOLINE TRANSPORT PROTEIN-RELATED"/>
    <property type="match status" value="1"/>
</dbReference>
<evidence type="ECO:0000256" key="5">
    <source>
        <dbReference type="ARBA" id="ARBA00022692"/>
    </source>
</evidence>
<keyword evidence="5 8" id="KW-0812">Transmembrane</keyword>
<feature type="transmembrane region" description="Helical" evidence="8">
    <location>
        <begin position="7"/>
        <end position="24"/>
    </location>
</feature>
<feature type="transmembrane region" description="Helical" evidence="8">
    <location>
        <begin position="44"/>
        <end position="64"/>
    </location>
</feature>
<comment type="similarity">
    <text evidence="2">Belongs to the BCCT transporter (TC 2.A.15) family.</text>
</comment>
<feature type="transmembrane region" description="Helical" evidence="8">
    <location>
        <begin position="85"/>
        <end position="105"/>
    </location>
</feature>
<evidence type="ECO:0000256" key="7">
    <source>
        <dbReference type="ARBA" id="ARBA00023136"/>
    </source>
</evidence>
<feature type="transmembrane region" description="Helical" evidence="8">
    <location>
        <begin position="314"/>
        <end position="331"/>
    </location>
</feature>
<feature type="transmembrane region" description="Helical" evidence="8">
    <location>
        <begin position="437"/>
        <end position="458"/>
    </location>
</feature>
<evidence type="ECO:0000256" key="2">
    <source>
        <dbReference type="ARBA" id="ARBA00005658"/>
    </source>
</evidence>
<keyword evidence="4" id="KW-1003">Cell membrane</keyword>
<gene>
    <name evidence="9" type="ORF">ACFQ3N_07275</name>
</gene>
<proteinExistence type="inferred from homology"/>
<reference evidence="10" key="1">
    <citation type="journal article" date="2019" name="Int. J. Syst. Evol. Microbiol.">
        <title>The Global Catalogue of Microorganisms (GCM) 10K type strain sequencing project: providing services to taxonomists for standard genome sequencing and annotation.</title>
        <authorList>
            <consortium name="The Broad Institute Genomics Platform"/>
            <consortium name="The Broad Institute Genome Sequencing Center for Infectious Disease"/>
            <person name="Wu L."/>
            <person name="Ma J."/>
        </authorList>
    </citation>
    <scope>NUCLEOTIDE SEQUENCE [LARGE SCALE GENOMIC DNA]</scope>
    <source>
        <strain evidence="10">CCUG 56754</strain>
    </source>
</reference>
<feature type="transmembrane region" description="Helical" evidence="8">
    <location>
        <begin position="185"/>
        <end position="204"/>
    </location>
</feature>
<dbReference type="PANTHER" id="PTHR30047:SF7">
    <property type="entry name" value="HIGH-AFFINITY CHOLINE TRANSPORT PROTEIN"/>
    <property type="match status" value="1"/>
</dbReference>
<keyword evidence="6 8" id="KW-1133">Transmembrane helix</keyword>
<accession>A0ABW3LIJ4</accession>
<dbReference type="EMBL" id="JBHTKJ010000016">
    <property type="protein sequence ID" value="MFD1038211.1"/>
    <property type="molecule type" value="Genomic_DNA"/>
</dbReference>
<dbReference type="NCBIfam" id="TIGR00842">
    <property type="entry name" value="bcct"/>
    <property type="match status" value="1"/>
</dbReference>
<comment type="caution">
    <text evidence="9">The sequence shown here is derived from an EMBL/GenBank/DDBJ whole genome shotgun (WGS) entry which is preliminary data.</text>
</comment>
<keyword evidence="10" id="KW-1185">Reference proteome</keyword>